<evidence type="ECO:0000256" key="2">
    <source>
        <dbReference type="ARBA" id="ARBA00021622"/>
    </source>
</evidence>
<evidence type="ECO:0000256" key="5">
    <source>
        <dbReference type="ARBA" id="ARBA00025078"/>
    </source>
</evidence>
<proteinExistence type="inferred from homology"/>
<evidence type="ECO:0000256" key="1">
    <source>
        <dbReference type="ARBA" id="ARBA00010690"/>
    </source>
</evidence>
<keyword evidence="7" id="KW-0282">Flagellum</keyword>
<feature type="transmembrane region" description="Helical" evidence="6">
    <location>
        <begin position="90"/>
        <end position="112"/>
    </location>
</feature>
<evidence type="ECO:0000313" key="8">
    <source>
        <dbReference type="Proteomes" id="UP000317544"/>
    </source>
</evidence>
<dbReference type="AlphaFoldDB" id="A0A455TA42"/>
<comment type="similarity">
    <text evidence="1">Belongs to the type III secretion exporter family.</text>
</comment>
<accession>A0A455TA42</accession>
<comment type="function">
    <text evidence="5">Required for formation of the rod structure in the basal body of the flagellar apparatus. Together with FliI and FliH, may constitute the export apparatus of flagellin.</text>
</comment>
<dbReference type="EMBL" id="AP019379">
    <property type="protein sequence ID" value="BBI01204.1"/>
    <property type="molecule type" value="Genomic_DNA"/>
</dbReference>
<dbReference type="GO" id="GO:0005886">
    <property type="term" value="C:plasma membrane"/>
    <property type="evidence" value="ECO:0007669"/>
    <property type="project" value="TreeGrafter"/>
</dbReference>
<dbReference type="Gene3D" id="6.10.250.2080">
    <property type="match status" value="1"/>
</dbReference>
<feature type="transmembrane region" description="Helical" evidence="6">
    <location>
        <begin position="147"/>
        <end position="165"/>
    </location>
</feature>
<dbReference type="RefSeq" id="WP_158344792.1">
    <property type="nucleotide sequence ID" value="NZ_AP019379.1"/>
</dbReference>
<dbReference type="PANTHER" id="PTHR30531:SF12">
    <property type="entry name" value="FLAGELLAR BIOSYNTHETIC PROTEIN FLHB"/>
    <property type="match status" value="1"/>
</dbReference>
<keyword evidence="4" id="KW-0653">Protein transport</keyword>
<dbReference type="GO" id="GO:0044781">
    <property type="term" value="P:bacterial-type flagellum organization"/>
    <property type="evidence" value="ECO:0007669"/>
    <property type="project" value="UniProtKB-KW"/>
</dbReference>
<dbReference type="Gene3D" id="3.40.1690.10">
    <property type="entry name" value="secretion proteins EscU"/>
    <property type="match status" value="1"/>
</dbReference>
<organism evidence="7 8">
    <name type="scientific">Buchnera aphidicola</name>
    <name type="common">Nipponaphis monzeni</name>
    <dbReference type="NCBI Taxonomy" id="2495405"/>
    <lineage>
        <taxon>Bacteria</taxon>
        <taxon>Pseudomonadati</taxon>
        <taxon>Pseudomonadota</taxon>
        <taxon>Gammaproteobacteria</taxon>
        <taxon>Enterobacterales</taxon>
        <taxon>Erwiniaceae</taxon>
        <taxon>Buchnera</taxon>
    </lineage>
</organism>
<evidence type="ECO:0000313" key="7">
    <source>
        <dbReference type="EMBL" id="BBI01204.1"/>
    </source>
</evidence>
<keyword evidence="7" id="KW-0966">Cell projection</keyword>
<dbReference type="InterPro" id="IPR029025">
    <property type="entry name" value="T3SS_substrate_exporter_C"/>
</dbReference>
<protein>
    <recommendedName>
        <fullName evidence="2">Flagellar biosynthetic protein FlhB</fullName>
    </recommendedName>
</protein>
<feature type="transmembrane region" description="Helical" evidence="6">
    <location>
        <begin position="185"/>
        <end position="212"/>
    </location>
</feature>
<reference evidence="7 8" key="1">
    <citation type="journal article" date="2019" name="Proc. Natl. Acad. Sci. U.S.A.">
        <title>Exaggeration and cooption of innate immunity for social defense.</title>
        <authorList>
            <person name="Kutsukake M."/>
            <person name="Moriyama M."/>
            <person name="Shigenobu S."/>
            <person name="Meng X.-Y."/>
            <person name="Nikoh N."/>
            <person name="Noda C."/>
            <person name="Kobayashi S."/>
            <person name="Fukatsu T."/>
        </authorList>
    </citation>
    <scope>NUCLEOTIDE SEQUENCE [LARGE SCALE GENOMIC DNA]</scope>
    <source>
        <strain evidence="7 8">Nmo</strain>
    </source>
</reference>
<keyword evidence="4" id="KW-1006">Bacterial flagellum protein export</keyword>
<keyword evidence="6" id="KW-1133">Transmembrane helix</keyword>
<dbReference type="Proteomes" id="UP000317544">
    <property type="component" value="Chromosome"/>
</dbReference>
<dbReference type="GO" id="GO:0009306">
    <property type="term" value="P:protein secretion"/>
    <property type="evidence" value="ECO:0007669"/>
    <property type="project" value="InterPro"/>
</dbReference>
<keyword evidence="6" id="KW-0472">Membrane</keyword>
<feature type="transmembrane region" description="Helical" evidence="6">
    <location>
        <begin position="36"/>
        <end position="59"/>
    </location>
</feature>
<evidence type="ECO:0000256" key="4">
    <source>
        <dbReference type="ARBA" id="ARBA00023225"/>
    </source>
</evidence>
<keyword evidence="8" id="KW-1185">Reference proteome</keyword>
<dbReference type="PRINTS" id="PR00950">
    <property type="entry name" value="TYPE3IMSPROT"/>
</dbReference>
<keyword evidence="4" id="KW-0813">Transport</keyword>
<keyword evidence="3" id="KW-1005">Bacterial flagellum biogenesis</keyword>
<name>A0A455TA42_9GAMM</name>
<dbReference type="Pfam" id="PF01312">
    <property type="entry name" value="Bac_export_2"/>
    <property type="match status" value="1"/>
</dbReference>
<evidence type="ECO:0000256" key="3">
    <source>
        <dbReference type="ARBA" id="ARBA00022795"/>
    </source>
</evidence>
<keyword evidence="6" id="KW-0812">Transmembrane</keyword>
<dbReference type="OrthoDB" id="9807950at2"/>
<keyword evidence="7" id="KW-0969">Cilium</keyword>
<dbReference type="PANTHER" id="PTHR30531">
    <property type="entry name" value="FLAGELLAR BIOSYNTHETIC PROTEIN FLHB"/>
    <property type="match status" value="1"/>
</dbReference>
<sequence length="368" mass="44067">MLSNHSGEDKTEEPSHYRLKQAHQEGKKKYSKELHFFLVFLINIFFLWFFSKSIFLYFLKLITQGLNFNYFFIIQENNLFLYLNDLVKNGLTYILIFEFFCVLFVLIFLMLLNHTIFSIKRLKFSYTNLNFLNGIKKIFSLSVWLELFKKFLNVCIIFLLFMWYINVNFYEIMQLSLKKPFCSLYIGYNIFFTSILVGMLGLLPALIFDIFWQYNQYYKELKMTHHEVKEEFKQFEGDPNIKRRIRELMKSKIYSKMLYNVNKSHVIVTNPIHYAIALQYDAKKMIAPKVLEKAKGYLALKMCEVAKKKLIPIFQSPLLARKLYQKSAIGEFISEDLYIAIAEILAWVWKIKRWREKGGVYPDKPQNL</sequence>
<dbReference type="InterPro" id="IPR006135">
    <property type="entry name" value="T3SS_substrate_exporter"/>
</dbReference>
<evidence type="ECO:0000256" key="6">
    <source>
        <dbReference type="SAM" id="Phobius"/>
    </source>
</evidence>
<gene>
    <name evidence="7" type="primary">flhB</name>
    <name evidence="7" type="ORF">BUCNMO_189</name>
</gene>
<dbReference type="SUPFAM" id="SSF160544">
    <property type="entry name" value="EscU C-terminal domain-like"/>
    <property type="match status" value="1"/>
</dbReference>